<dbReference type="GO" id="GO:0006397">
    <property type="term" value="P:mRNA processing"/>
    <property type="evidence" value="ECO:0007669"/>
    <property type="project" value="InterPro"/>
</dbReference>
<proteinExistence type="predicted"/>
<dbReference type="GeneID" id="129926468"/>
<protein>
    <submittedName>
        <fullName evidence="4">THO complex subunit 2-like</fullName>
    </submittedName>
</protein>
<keyword evidence="3" id="KW-1185">Reference proteome</keyword>
<dbReference type="AlphaFoldDB" id="A0A9W3AH86"/>
<dbReference type="GO" id="GO:0006406">
    <property type="term" value="P:mRNA export from nucleus"/>
    <property type="evidence" value="ECO:0007669"/>
    <property type="project" value="InterPro"/>
</dbReference>
<dbReference type="Pfam" id="PF11262">
    <property type="entry name" value="Tho2"/>
    <property type="match status" value="1"/>
</dbReference>
<evidence type="ECO:0000313" key="4">
    <source>
        <dbReference type="RefSeq" id="XP_055886655.1"/>
    </source>
</evidence>
<reference evidence="4" key="1">
    <citation type="submission" date="2025-08" db="UniProtKB">
        <authorList>
            <consortium name="RefSeq"/>
        </authorList>
    </citation>
    <scope>IDENTIFICATION</scope>
</reference>
<accession>A0A9W3AH86</accession>
<feature type="domain" description="THO complex subunitTHOC2 C-terminal" evidence="2">
    <location>
        <begin position="1"/>
        <end position="56"/>
    </location>
</feature>
<dbReference type="InterPro" id="IPR021418">
    <property type="entry name" value="THO_THOC2_C"/>
</dbReference>
<gene>
    <name evidence="4" type="primary">LOC129926468</name>
</gene>
<dbReference type="PANTHER" id="PTHR21597:SF0">
    <property type="entry name" value="THO COMPLEX SUBUNIT 2"/>
    <property type="match status" value="1"/>
</dbReference>
<name>A0A9W3AH86_BIOGL</name>
<dbReference type="RefSeq" id="XP_055886655.1">
    <property type="nucleotide sequence ID" value="XM_056030680.1"/>
</dbReference>
<dbReference type="InterPro" id="IPR040007">
    <property type="entry name" value="Tho2"/>
</dbReference>
<sequence>MRWHSSPAIYEKECFNFPGFLTVFRKGTDMNNKMNRLDYENYRHVCHKWHFRLTKILPHFPRMTQIGMAIERQVDKLSKEEKDKRPDIYALVIGYAGQSKSKKPTWVQETEFHIKEVSLLSNCMHIYNINFI</sequence>
<dbReference type="PANTHER" id="PTHR21597">
    <property type="entry name" value="THO2 PROTEIN"/>
    <property type="match status" value="1"/>
</dbReference>
<comment type="subunit">
    <text evidence="1">Component of the THO subcomplex, which is composed of THOC1, THOC2, THOC3, THOC5, THOC6 and THOC7. The THO subcomplex interacts with DDX39B to form the THO-DDX39B complex which multimerizes into a 28-subunit tetrameric assembly. Component of the transcription/export (TREX) complex at least composed of ALYREF/THOC4, DDX39B, SARNP/CIP29, CHTOP and the THO subcomplex; in the complex interacts with THOC1, THOC3, THOC5, THOC7 and DDX39B. TREX seems to have a dynamic structure involving ATP-dependent remodeling. Interacts with POLDIP3 and ZC3H11A.</text>
</comment>
<dbReference type="OrthoDB" id="29024at2759"/>
<evidence type="ECO:0000256" key="1">
    <source>
        <dbReference type="ARBA" id="ARBA00047033"/>
    </source>
</evidence>
<evidence type="ECO:0000313" key="3">
    <source>
        <dbReference type="Proteomes" id="UP001165740"/>
    </source>
</evidence>
<dbReference type="GO" id="GO:0000445">
    <property type="term" value="C:THO complex part of transcription export complex"/>
    <property type="evidence" value="ECO:0007669"/>
    <property type="project" value="TreeGrafter"/>
</dbReference>
<organism evidence="3 4">
    <name type="scientific">Biomphalaria glabrata</name>
    <name type="common">Bloodfluke planorb</name>
    <name type="synonym">Freshwater snail</name>
    <dbReference type="NCBI Taxonomy" id="6526"/>
    <lineage>
        <taxon>Eukaryota</taxon>
        <taxon>Metazoa</taxon>
        <taxon>Spiralia</taxon>
        <taxon>Lophotrochozoa</taxon>
        <taxon>Mollusca</taxon>
        <taxon>Gastropoda</taxon>
        <taxon>Heterobranchia</taxon>
        <taxon>Euthyneura</taxon>
        <taxon>Panpulmonata</taxon>
        <taxon>Hygrophila</taxon>
        <taxon>Lymnaeoidea</taxon>
        <taxon>Planorbidae</taxon>
        <taxon>Biomphalaria</taxon>
    </lineage>
</organism>
<dbReference type="Proteomes" id="UP001165740">
    <property type="component" value="Chromosome 5"/>
</dbReference>
<dbReference type="GO" id="GO:0003729">
    <property type="term" value="F:mRNA binding"/>
    <property type="evidence" value="ECO:0007669"/>
    <property type="project" value="TreeGrafter"/>
</dbReference>
<evidence type="ECO:0000259" key="2">
    <source>
        <dbReference type="Pfam" id="PF11262"/>
    </source>
</evidence>